<feature type="transmembrane region" description="Helical" evidence="1">
    <location>
        <begin position="79"/>
        <end position="102"/>
    </location>
</feature>
<reference evidence="3" key="1">
    <citation type="submission" date="2014-09" db="EMBL/GenBank/DDBJ databases">
        <authorList>
            <person name="Illeghems K.G."/>
        </authorList>
    </citation>
    <scope>NUCLEOTIDE SEQUENCE [LARGE SCALE GENOMIC DNA]</scope>
    <source>
        <strain evidence="3">LMG 23848T</strain>
    </source>
</reference>
<evidence type="ECO:0000313" key="3">
    <source>
        <dbReference type="Proteomes" id="UP000068250"/>
    </source>
</evidence>
<gene>
    <name evidence="2" type="ORF">AGA_1275</name>
</gene>
<feature type="transmembrane region" description="Helical" evidence="1">
    <location>
        <begin position="261"/>
        <end position="285"/>
    </location>
</feature>
<feature type="transmembrane region" description="Helical" evidence="1">
    <location>
        <begin position="114"/>
        <end position="134"/>
    </location>
</feature>
<name>A0A0U5BJ69_9PROT</name>
<feature type="transmembrane region" description="Helical" evidence="1">
    <location>
        <begin position="221"/>
        <end position="241"/>
    </location>
</feature>
<feature type="transmembrane region" description="Helical" evidence="1">
    <location>
        <begin position="186"/>
        <end position="205"/>
    </location>
</feature>
<keyword evidence="1" id="KW-1133">Transmembrane helix</keyword>
<dbReference type="Proteomes" id="UP000068250">
    <property type="component" value="Chromosome I"/>
</dbReference>
<evidence type="ECO:0000313" key="2">
    <source>
        <dbReference type="EMBL" id="CEF55237.1"/>
    </source>
</evidence>
<feature type="transmembrane region" description="Helical" evidence="1">
    <location>
        <begin position="292"/>
        <end position="311"/>
    </location>
</feature>
<dbReference type="EMBL" id="LN609302">
    <property type="protein sequence ID" value="CEF55237.1"/>
    <property type="molecule type" value="Genomic_DNA"/>
</dbReference>
<sequence>MRDCLWVNDAFSHMELDPCLSATHCAANAGYGVCSAVVKRLGWAGGRAPVWRFVLSSYGTLAGYMAPVPSPAPAVGRGALGGVACAGALVLAVLGCALVPAFTLAVPGFPAPGLLLICCVLVMALVFLHVPLLLNGGLGAEQGARGVLGILLLLPALVPVFLLAGARDFSDFLAVVHGLSPVTDGAPFVLAGVALFLVPALAWPAQDSKVAALAGPKRAMWLWAADCVQIAWVILALDMAWPGSLALPDEGGIEPWLTQCMAGFVFWGGKLLLAAVLLALVRLVVLPPLRLLRVQLVSIFLLGVLALQVTWSVHPLQAGLDDGSVSAAMPLGSQVSTTGMEEVQ</sequence>
<protein>
    <submittedName>
        <fullName evidence="2">Uncharacterized protein</fullName>
    </submittedName>
</protein>
<accession>A0A0U5BJ69</accession>
<evidence type="ECO:0000256" key="1">
    <source>
        <dbReference type="SAM" id="Phobius"/>
    </source>
</evidence>
<keyword evidence="1" id="KW-0472">Membrane</keyword>
<organism evidence="2 3">
    <name type="scientific">Acetobacter ghanensis</name>
    <dbReference type="NCBI Taxonomy" id="431306"/>
    <lineage>
        <taxon>Bacteria</taxon>
        <taxon>Pseudomonadati</taxon>
        <taxon>Pseudomonadota</taxon>
        <taxon>Alphaproteobacteria</taxon>
        <taxon>Acetobacterales</taxon>
        <taxon>Acetobacteraceae</taxon>
        <taxon>Acetobacter</taxon>
    </lineage>
</organism>
<feature type="transmembrane region" description="Helical" evidence="1">
    <location>
        <begin position="146"/>
        <end position="166"/>
    </location>
</feature>
<dbReference type="PATRIC" id="fig|431306.5.peg.1300"/>
<proteinExistence type="predicted"/>
<dbReference type="STRING" id="431306.AGA_1275"/>
<keyword evidence="1" id="KW-0812">Transmembrane</keyword>
<dbReference type="AlphaFoldDB" id="A0A0U5BJ69"/>